<dbReference type="InterPro" id="IPR003959">
    <property type="entry name" value="ATPase_AAA_core"/>
</dbReference>
<dbReference type="RefSeq" id="WP_418161412.1">
    <property type="nucleotide sequence ID" value="NZ_JBBLZC010000029.1"/>
</dbReference>
<dbReference type="InterPro" id="IPR032423">
    <property type="entry name" value="AAA_assoc_2"/>
</dbReference>
<dbReference type="Gene3D" id="1.20.272.10">
    <property type="match status" value="1"/>
</dbReference>
<evidence type="ECO:0000256" key="5">
    <source>
        <dbReference type="ARBA" id="ARBA00022840"/>
    </source>
</evidence>
<dbReference type="PANTHER" id="PTHR13779:SF7">
    <property type="entry name" value="ATPASE WRNIP1"/>
    <property type="match status" value="1"/>
</dbReference>
<keyword evidence="5" id="KW-0067">ATP-binding</keyword>
<dbReference type="SMART" id="SM00382">
    <property type="entry name" value="AAA"/>
    <property type="match status" value="1"/>
</dbReference>
<dbReference type="EMBL" id="JBBLZC010000029">
    <property type="protein sequence ID" value="MEK0085564.1"/>
    <property type="molecule type" value="Genomic_DNA"/>
</dbReference>
<evidence type="ECO:0000313" key="8">
    <source>
        <dbReference type="EMBL" id="MEK0085564.1"/>
    </source>
</evidence>
<dbReference type="SUPFAM" id="SSF52540">
    <property type="entry name" value="P-loop containing nucleoside triphosphate hydrolases"/>
    <property type="match status" value="1"/>
</dbReference>
<dbReference type="Gene3D" id="1.10.3710.10">
    <property type="entry name" value="DNA polymerase III clamp loader subunits, C-terminal domain"/>
    <property type="match status" value="1"/>
</dbReference>
<keyword evidence="9" id="KW-1185">Reference proteome</keyword>
<dbReference type="Gene3D" id="1.10.8.60">
    <property type="match status" value="1"/>
</dbReference>
<dbReference type="CDD" id="cd00009">
    <property type="entry name" value="AAA"/>
    <property type="match status" value="1"/>
</dbReference>
<organism evidence="8 9">
    <name type="scientific">Benzoatithermus flavus</name>
    <dbReference type="NCBI Taxonomy" id="3108223"/>
    <lineage>
        <taxon>Bacteria</taxon>
        <taxon>Pseudomonadati</taxon>
        <taxon>Pseudomonadota</taxon>
        <taxon>Alphaproteobacteria</taxon>
        <taxon>Geminicoccales</taxon>
        <taxon>Geminicoccaceae</taxon>
        <taxon>Benzoatithermus</taxon>
    </lineage>
</organism>
<dbReference type="InterPro" id="IPR051314">
    <property type="entry name" value="AAA_ATPase_RarA/MGS1/WRNIP1"/>
</dbReference>
<reference evidence="8 9" key="1">
    <citation type="submission" date="2024-01" db="EMBL/GenBank/DDBJ databases">
        <title>Multi-omics insights into the function and evolution of sodium benzoate biodegradation pathways in Benzoatithermus flavus gen. nov., sp. nov. from hot spring.</title>
        <authorList>
            <person name="Hu C.-J."/>
            <person name="Li W.-J."/>
        </authorList>
    </citation>
    <scope>NUCLEOTIDE SEQUENCE [LARGE SCALE GENOMIC DNA]</scope>
    <source>
        <strain evidence="8 9">SYSU G07066</strain>
    </source>
</reference>
<evidence type="ECO:0000256" key="1">
    <source>
        <dbReference type="ARBA" id="ARBA00002393"/>
    </source>
</evidence>
<dbReference type="Pfam" id="PF16193">
    <property type="entry name" value="AAA_assoc_2"/>
    <property type="match status" value="1"/>
</dbReference>
<proteinExistence type="inferred from homology"/>
<comment type="similarity">
    <text evidence="2">Belongs to the AAA ATPase family. RarA/MGS1/WRNIP1 subfamily.</text>
</comment>
<dbReference type="Gene3D" id="3.40.50.300">
    <property type="entry name" value="P-loop containing nucleotide triphosphate hydrolases"/>
    <property type="match status" value="1"/>
</dbReference>
<evidence type="ECO:0000256" key="3">
    <source>
        <dbReference type="ARBA" id="ARBA00020776"/>
    </source>
</evidence>
<dbReference type="InterPro" id="IPR021886">
    <property type="entry name" value="MgsA_C"/>
</dbReference>
<dbReference type="InterPro" id="IPR003593">
    <property type="entry name" value="AAA+_ATPase"/>
</dbReference>
<evidence type="ECO:0000259" key="7">
    <source>
        <dbReference type="SMART" id="SM00382"/>
    </source>
</evidence>
<dbReference type="SUPFAM" id="SSF48019">
    <property type="entry name" value="post-AAA+ oligomerization domain-like"/>
    <property type="match status" value="1"/>
</dbReference>
<evidence type="ECO:0000256" key="2">
    <source>
        <dbReference type="ARBA" id="ARBA00008959"/>
    </source>
</evidence>
<accession>A0ABU8XX99</accession>
<keyword evidence="4" id="KW-0547">Nucleotide-binding</keyword>
<evidence type="ECO:0000313" key="9">
    <source>
        <dbReference type="Proteomes" id="UP001375743"/>
    </source>
</evidence>
<protein>
    <recommendedName>
        <fullName evidence="3">Replication-associated recombination protein A</fullName>
    </recommendedName>
</protein>
<name>A0ABU8XX99_9PROT</name>
<dbReference type="PANTHER" id="PTHR13779">
    <property type="entry name" value="WERNER HELICASE-INTERACTING PROTEIN 1 FAMILY MEMBER"/>
    <property type="match status" value="1"/>
</dbReference>
<dbReference type="CDD" id="cd18139">
    <property type="entry name" value="HLD_clamp_RarA"/>
    <property type="match status" value="1"/>
</dbReference>
<feature type="region of interest" description="Disordered" evidence="6">
    <location>
        <begin position="1"/>
        <end position="26"/>
    </location>
</feature>
<feature type="domain" description="AAA+ ATPase" evidence="7">
    <location>
        <begin position="58"/>
        <end position="174"/>
    </location>
</feature>
<dbReference type="Pfam" id="PF00004">
    <property type="entry name" value="AAA"/>
    <property type="match status" value="1"/>
</dbReference>
<comment type="function">
    <text evidence="1">DNA-dependent ATPase that plays important roles in cellular responses to stalled DNA replication processes.</text>
</comment>
<dbReference type="Proteomes" id="UP001375743">
    <property type="component" value="Unassembled WGS sequence"/>
</dbReference>
<dbReference type="InterPro" id="IPR027417">
    <property type="entry name" value="P-loop_NTPase"/>
</dbReference>
<sequence length="443" mass="48649">MSDLFTDLESGPPPPAAREPGDRPLADRLRPRTLADLVGQDQLLKPEAPLSRMLQRRRLASLILWGPPGCGKTTLARLLAKEVGEPLLALSAVMAGVADLRKSFEEARKYRARGRRPILFIDEIHRFNRTQQDGLLHEVEDGTVTLIGATTENPSFALTPALVSRCHVLVLDRLPETALLTLLERAEAALGHALPLDAAARRRLAELADGDGRYLLNLVETIADLPPEPVLDPAALADLLQRRLPVYDKAQEAHYNLISALHKSIRGSDPDAALYWLARMLQGGEDPRYLARRLVRMAIEDIGLADPQALVLARAAAETFEQLGSPEGELALAQVAIYLALAPKSNAGYVAFKAAMRSARERGSLPPPMHILNAPTGLMKQLGYGEGYAYDHDAPDRFSGQNYFPEAMAREHYYVPTAEGFEAELKARGERLAALREKREAGR</sequence>
<comment type="caution">
    <text evidence="8">The sequence shown here is derived from an EMBL/GenBank/DDBJ whole genome shotgun (WGS) entry which is preliminary data.</text>
</comment>
<gene>
    <name evidence="8" type="ORF">U1T56_20620</name>
</gene>
<dbReference type="Pfam" id="PF12002">
    <property type="entry name" value="MgsA_C"/>
    <property type="match status" value="1"/>
</dbReference>
<evidence type="ECO:0000256" key="6">
    <source>
        <dbReference type="SAM" id="MobiDB-lite"/>
    </source>
</evidence>
<dbReference type="InterPro" id="IPR008921">
    <property type="entry name" value="DNA_pol3_clamp-load_cplx_C"/>
</dbReference>
<evidence type="ECO:0000256" key="4">
    <source>
        <dbReference type="ARBA" id="ARBA00022741"/>
    </source>
</evidence>